<evidence type="ECO:0000313" key="1">
    <source>
        <dbReference type="EMBL" id="CAG8572900.1"/>
    </source>
</evidence>
<gene>
    <name evidence="1" type="ORF">DEBURN_LOCUS8175</name>
</gene>
<dbReference type="Proteomes" id="UP000789706">
    <property type="component" value="Unassembled WGS sequence"/>
</dbReference>
<comment type="caution">
    <text evidence="1">The sequence shown here is derived from an EMBL/GenBank/DDBJ whole genome shotgun (WGS) entry which is preliminary data.</text>
</comment>
<protein>
    <submittedName>
        <fullName evidence="1">4027_t:CDS:1</fullName>
    </submittedName>
</protein>
<evidence type="ECO:0000313" key="2">
    <source>
        <dbReference type="Proteomes" id="UP000789706"/>
    </source>
</evidence>
<reference evidence="1" key="1">
    <citation type="submission" date="2021-06" db="EMBL/GenBank/DDBJ databases">
        <authorList>
            <person name="Kallberg Y."/>
            <person name="Tangrot J."/>
            <person name="Rosling A."/>
        </authorList>
    </citation>
    <scope>NUCLEOTIDE SEQUENCE</scope>
    <source>
        <strain evidence="1">AZ414A</strain>
    </source>
</reference>
<proteinExistence type="predicted"/>
<sequence>MSKDEPVSLELKNTIVTAILFQYTCKYISSEIKPYPSTTINSCYQKVFNTKTEYSDDSQCVIEIYLDSNKVQQYIGLMSDNVWKNLFDNWYKQHSTIVQFSFVLTKIYPENYKFQNKELRIWHAMFQTCGCSDITPFLHMKFQIEF</sequence>
<dbReference type="OrthoDB" id="2407108at2759"/>
<name>A0A9N9BRM9_9GLOM</name>
<keyword evidence="2" id="KW-1185">Reference proteome</keyword>
<accession>A0A9N9BRM9</accession>
<dbReference type="EMBL" id="CAJVPK010001134">
    <property type="protein sequence ID" value="CAG8572900.1"/>
    <property type="molecule type" value="Genomic_DNA"/>
</dbReference>
<organism evidence="1 2">
    <name type="scientific">Diversispora eburnea</name>
    <dbReference type="NCBI Taxonomy" id="1213867"/>
    <lineage>
        <taxon>Eukaryota</taxon>
        <taxon>Fungi</taxon>
        <taxon>Fungi incertae sedis</taxon>
        <taxon>Mucoromycota</taxon>
        <taxon>Glomeromycotina</taxon>
        <taxon>Glomeromycetes</taxon>
        <taxon>Diversisporales</taxon>
        <taxon>Diversisporaceae</taxon>
        <taxon>Diversispora</taxon>
    </lineage>
</organism>
<dbReference type="AlphaFoldDB" id="A0A9N9BRM9"/>